<dbReference type="Pfam" id="PF25842">
    <property type="entry name" value="NfeD_TM"/>
    <property type="match status" value="1"/>
</dbReference>
<dbReference type="InterPro" id="IPR058653">
    <property type="entry name" value="NfeD2_TM"/>
</dbReference>
<name>A0A2W1LA91_9BACL</name>
<evidence type="ECO:0000313" key="4">
    <source>
        <dbReference type="Proteomes" id="UP000249522"/>
    </source>
</evidence>
<keyword evidence="4" id="KW-1185">Reference proteome</keyword>
<dbReference type="InterPro" id="IPR012340">
    <property type="entry name" value="NA-bd_OB-fold"/>
</dbReference>
<feature type="transmembrane region" description="Helical" evidence="1">
    <location>
        <begin position="6"/>
        <end position="27"/>
    </location>
</feature>
<proteinExistence type="predicted"/>
<accession>A0A2W1LA91</accession>
<organism evidence="3 4">
    <name type="scientific">Paenibacillus sambharensis</name>
    <dbReference type="NCBI Taxonomy" id="1803190"/>
    <lineage>
        <taxon>Bacteria</taxon>
        <taxon>Bacillati</taxon>
        <taxon>Bacillota</taxon>
        <taxon>Bacilli</taxon>
        <taxon>Bacillales</taxon>
        <taxon>Paenibacillaceae</taxon>
        <taxon>Paenibacillus</taxon>
    </lineage>
</organism>
<keyword evidence="1" id="KW-1133">Transmembrane helix</keyword>
<protein>
    <submittedName>
        <fullName evidence="3">Protease</fullName>
    </submittedName>
</protein>
<feature type="transmembrane region" description="Helical" evidence="1">
    <location>
        <begin position="48"/>
        <end position="67"/>
    </location>
</feature>
<dbReference type="AlphaFoldDB" id="A0A2W1LA91"/>
<dbReference type="OrthoDB" id="1683445at2"/>
<evidence type="ECO:0000259" key="2">
    <source>
        <dbReference type="Pfam" id="PF25842"/>
    </source>
</evidence>
<feature type="domain" description="Membrane protein NfeD2 N-terminal transmembrane" evidence="2">
    <location>
        <begin position="1"/>
        <end position="103"/>
    </location>
</feature>
<feature type="transmembrane region" description="Helical" evidence="1">
    <location>
        <begin position="73"/>
        <end position="94"/>
    </location>
</feature>
<sequence length="178" mass="18520">METFFWACFAGGVLYTIVAVILGDLIGQAFDGLLDFLSLDGVDWLQPMTLVGGITVFGGAGIVLLEYSPFSQVVILGLSALTAIAASIGVYFLYVRPMKNSENSSGFSLQDLSGKLGEVWVAIPSAGYGEVVVKVGPAGVTSQIAASYDGQPIAEGSKVVVVEVKESTLYVAAVDLGE</sequence>
<reference evidence="3 4" key="1">
    <citation type="submission" date="2018-06" db="EMBL/GenBank/DDBJ databases">
        <title>Paenibacillus imtechensis sp. nov.</title>
        <authorList>
            <person name="Pinnaka A.K."/>
            <person name="Singh H."/>
            <person name="Kaur M."/>
        </authorList>
    </citation>
    <scope>NUCLEOTIDE SEQUENCE [LARGE SCALE GENOMIC DNA]</scope>
    <source>
        <strain evidence="3 4">SMB1</strain>
    </source>
</reference>
<gene>
    <name evidence="3" type="ORF">DNH61_10125</name>
</gene>
<evidence type="ECO:0000313" key="3">
    <source>
        <dbReference type="EMBL" id="PZD95803.1"/>
    </source>
</evidence>
<dbReference type="EMBL" id="QKRB01000043">
    <property type="protein sequence ID" value="PZD95803.1"/>
    <property type="molecule type" value="Genomic_DNA"/>
</dbReference>
<dbReference type="Gene3D" id="2.40.50.140">
    <property type="entry name" value="Nucleic acid-binding proteins"/>
    <property type="match status" value="1"/>
</dbReference>
<keyword evidence="1" id="KW-0472">Membrane</keyword>
<comment type="caution">
    <text evidence="3">The sequence shown here is derived from an EMBL/GenBank/DDBJ whole genome shotgun (WGS) entry which is preliminary data.</text>
</comment>
<keyword evidence="1" id="KW-0812">Transmembrane</keyword>
<dbReference type="GO" id="GO:0008233">
    <property type="term" value="F:peptidase activity"/>
    <property type="evidence" value="ECO:0007669"/>
    <property type="project" value="UniProtKB-KW"/>
</dbReference>
<dbReference type="Proteomes" id="UP000249522">
    <property type="component" value="Unassembled WGS sequence"/>
</dbReference>
<dbReference type="GO" id="GO:0006508">
    <property type="term" value="P:proteolysis"/>
    <property type="evidence" value="ECO:0007669"/>
    <property type="project" value="UniProtKB-KW"/>
</dbReference>
<evidence type="ECO:0000256" key="1">
    <source>
        <dbReference type="SAM" id="Phobius"/>
    </source>
</evidence>
<keyword evidence="3" id="KW-0378">Hydrolase</keyword>
<dbReference type="RefSeq" id="WP_111146549.1">
    <property type="nucleotide sequence ID" value="NZ_QKRB01000043.1"/>
</dbReference>
<keyword evidence="3" id="KW-0645">Protease</keyword>